<proteinExistence type="predicted"/>
<dbReference type="EMBL" id="CM026429">
    <property type="protein sequence ID" value="KAG0564762.1"/>
    <property type="molecule type" value="Genomic_DNA"/>
</dbReference>
<feature type="transmembrane region" description="Helical" evidence="1">
    <location>
        <begin position="21"/>
        <end position="40"/>
    </location>
</feature>
<sequence length="70" mass="7877">MNQVSFPSKRLLCTCKSCRSLWFLLLLPLSATGISLSPSLKDTRTPKPLHTCSCRDDELRSCGCCLWKDD</sequence>
<name>A0A8T0H6P1_CERPU</name>
<keyword evidence="1" id="KW-0812">Transmembrane</keyword>
<keyword evidence="3" id="KW-1185">Reference proteome</keyword>
<evidence type="ECO:0000256" key="1">
    <source>
        <dbReference type="SAM" id="Phobius"/>
    </source>
</evidence>
<gene>
    <name evidence="2" type="ORF">KC19_8G137800</name>
</gene>
<organism evidence="2 3">
    <name type="scientific">Ceratodon purpureus</name>
    <name type="common">Fire moss</name>
    <name type="synonym">Dicranum purpureum</name>
    <dbReference type="NCBI Taxonomy" id="3225"/>
    <lineage>
        <taxon>Eukaryota</taxon>
        <taxon>Viridiplantae</taxon>
        <taxon>Streptophyta</taxon>
        <taxon>Embryophyta</taxon>
        <taxon>Bryophyta</taxon>
        <taxon>Bryophytina</taxon>
        <taxon>Bryopsida</taxon>
        <taxon>Dicranidae</taxon>
        <taxon>Pseudoditrichales</taxon>
        <taxon>Ditrichaceae</taxon>
        <taxon>Ceratodon</taxon>
    </lineage>
</organism>
<evidence type="ECO:0000313" key="2">
    <source>
        <dbReference type="EMBL" id="KAG0564762.1"/>
    </source>
</evidence>
<keyword evidence="1" id="KW-1133">Transmembrane helix</keyword>
<protein>
    <submittedName>
        <fullName evidence="2">Uncharacterized protein</fullName>
    </submittedName>
</protein>
<dbReference type="AlphaFoldDB" id="A0A8T0H6P1"/>
<evidence type="ECO:0000313" key="3">
    <source>
        <dbReference type="Proteomes" id="UP000822688"/>
    </source>
</evidence>
<comment type="caution">
    <text evidence="2">The sequence shown here is derived from an EMBL/GenBank/DDBJ whole genome shotgun (WGS) entry which is preliminary data.</text>
</comment>
<keyword evidence="1" id="KW-0472">Membrane</keyword>
<reference evidence="2" key="1">
    <citation type="submission" date="2020-06" db="EMBL/GenBank/DDBJ databases">
        <title>WGS assembly of Ceratodon purpureus strain R40.</title>
        <authorList>
            <person name="Carey S.B."/>
            <person name="Jenkins J."/>
            <person name="Shu S."/>
            <person name="Lovell J.T."/>
            <person name="Sreedasyam A."/>
            <person name="Maumus F."/>
            <person name="Tiley G.P."/>
            <person name="Fernandez-Pozo N."/>
            <person name="Barry K."/>
            <person name="Chen C."/>
            <person name="Wang M."/>
            <person name="Lipzen A."/>
            <person name="Daum C."/>
            <person name="Saski C.A."/>
            <person name="Payton A.C."/>
            <person name="Mcbreen J.C."/>
            <person name="Conrad R.E."/>
            <person name="Kollar L.M."/>
            <person name="Olsson S."/>
            <person name="Huttunen S."/>
            <person name="Landis J.B."/>
            <person name="Wickett N.J."/>
            <person name="Johnson M.G."/>
            <person name="Rensing S.A."/>
            <person name="Grimwood J."/>
            <person name="Schmutz J."/>
            <person name="Mcdaniel S.F."/>
        </authorList>
    </citation>
    <scope>NUCLEOTIDE SEQUENCE</scope>
    <source>
        <strain evidence="2">R40</strain>
    </source>
</reference>
<accession>A0A8T0H6P1</accession>
<dbReference type="Proteomes" id="UP000822688">
    <property type="component" value="Chromosome 8"/>
</dbReference>